<dbReference type="InterPro" id="IPR043315">
    <property type="entry name" value="CLEC9A"/>
</dbReference>
<dbReference type="PANTHER" id="PTHR47727">
    <property type="entry name" value="C-TYPE LECTIN DOMAIN FAMILY 9 MEMBER A"/>
    <property type="match status" value="1"/>
</dbReference>
<reference evidence="17" key="1">
    <citation type="submission" date="2025-08" db="UniProtKB">
        <authorList>
            <consortium name="RefSeq"/>
        </authorList>
    </citation>
    <scope>IDENTIFICATION</scope>
</reference>
<comment type="subunit">
    <text evidence="2">Homodimer.</text>
</comment>
<dbReference type="GeneID" id="103263017"/>
<evidence type="ECO:0000256" key="7">
    <source>
        <dbReference type="ARBA" id="ARBA00022989"/>
    </source>
</evidence>
<evidence type="ECO:0000256" key="10">
    <source>
        <dbReference type="ARBA" id="ARBA00023170"/>
    </source>
</evidence>
<evidence type="ECO:0000313" key="16">
    <source>
        <dbReference type="Proteomes" id="UP000189704"/>
    </source>
</evidence>
<comment type="function">
    <text evidence="12">Functions as an endocytic receptor on a small subset of myeloid cells specialized for the uptake and processing of material from dead cells. Recognizes filamentous form of actin in association with particular actin-binding domains of cytoskeletal proteins, including spectrin, exposed when cell membranes are damaged, and mediate the cross-presentation of dead-cell associated antigens in a Syk-dependent manner.</text>
</comment>
<dbReference type="GO" id="GO:0030246">
    <property type="term" value="F:carbohydrate binding"/>
    <property type="evidence" value="ECO:0007669"/>
    <property type="project" value="UniProtKB-KW"/>
</dbReference>
<dbReference type="InterPro" id="IPR016186">
    <property type="entry name" value="C-type_lectin-like/link_sf"/>
</dbReference>
<evidence type="ECO:0000256" key="5">
    <source>
        <dbReference type="ARBA" id="ARBA00022734"/>
    </source>
</evidence>
<proteinExistence type="predicted"/>
<keyword evidence="11" id="KW-0325">Glycoprotein</keyword>
<evidence type="ECO:0000256" key="13">
    <source>
        <dbReference type="ARBA" id="ARBA00074639"/>
    </source>
</evidence>
<keyword evidence="3" id="KW-0254">Endocytosis</keyword>
<comment type="subcellular location">
    <subcellularLocation>
        <location evidence="1">Membrane</location>
        <topology evidence="1">Single-pass type II membrane protein</topology>
    </subcellularLocation>
</comment>
<organism evidence="16 17">
    <name type="scientific">Carlito syrichta</name>
    <name type="common">Philippine tarsier</name>
    <name type="synonym">Tarsius syrichta</name>
    <dbReference type="NCBI Taxonomy" id="1868482"/>
    <lineage>
        <taxon>Eukaryota</taxon>
        <taxon>Metazoa</taxon>
        <taxon>Chordata</taxon>
        <taxon>Craniata</taxon>
        <taxon>Vertebrata</taxon>
        <taxon>Euteleostomi</taxon>
        <taxon>Mammalia</taxon>
        <taxon>Eutheria</taxon>
        <taxon>Euarchontoglires</taxon>
        <taxon>Primates</taxon>
        <taxon>Haplorrhini</taxon>
        <taxon>Tarsiiformes</taxon>
        <taxon>Tarsiidae</taxon>
        <taxon>Carlito</taxon>
    </lineage>
</organism>
<evidence type="ECO:0000256" key="6">
    <source>
        <dbReference type="ARBA" id="ARBA00022968"/>
    </source>
</evidence>
<keyword evidence="10" id="KW-0675">Receptor</keyword>
<dbReference type="InterPro" id="IPR016187">
    <property type="entry name" value="CTDL_fold"/>
</dbReference>
<evidence type="ECO:0000256" key="8">
    <source>
        <dbReference type="ARBA" id="ARBA00023136"/>
    </source>
</evidence>
<dbReference type="InterPro" id="IPR001304">
    <property type="entry name" value="C-type_lectin-like"/>
</dbReference>
<gene>
    <name evidence="17" type="primary">CLEC9A</name>
</gene>
<keyword evidence="7 14" id="KW-1133">Transmembrane helix</keyword>
<evidence type="ECO:0000256" key="1">
    <source>
        <dbReference type="ARBA" id="ARBA00004606"/>
    </source>
</evidence>
<dbReference type="Gene3D" id="3.10.100.10">
    <property type="entry name" value="Mannose-Binding Protein A, subunit A"/>
    <property type="match status" value="1"/>
</dbReference>
<keyword evidence="5" id="KW-0430">Lectin</keyword>
<dbReference type="FunFam" id="3.10.100.10:FF:000075">
    <property type="entry name" value="C-type lectin domain family 9 member A"/>
    <property type="match status" value="1"/>
</dbReference>
<evidence type="ECO:0000256" key="9">
    <source>
        <dbReference type="ARBA" id="ARBA00023157"/>
    </source>
</evidence>
<dbReference type="RefSeq" id="XP_008058884.1">
    <property type="nucleotide sequence ID" value="XM_008060693.1"/>
</dbReference>
<dbReference type="CTD" id="283420"/>
<dbReference type="InterPro" id="IPR033992">
    <property type="entry name" value="NKR-like_CTLD"/>
</dbReference>
<dbReference type="KEGG" id="csyr:103263017"/>
<protein>
    <recommendedName>
        <fullName evidence="13">C-type lectin domain family 9 member A</fullName>
    </recommendedName>
</protein>
<evidence type="ECO:0000313" key="17">
    <source>
        <dbReference type="RefSeq" id="XP_008058884.1"/>
    </source>
</evidence>
<feature type="transmembrane region" description="Helical" evidence="14">
    <location>
        <begin position="35"/>
        <end position="56"/>
    </location>
</feature>
<sequence>MHEEEIYTSLQWDNPTPNSCQKCLPSTRCSGTWCLVMVISCIFCMGLLATSIFLGIKLFQVTTIAMQQQEKLMQQHTALLNCTQWKRSHAHQMKHCQALRQSSFSRANNCSPCPDNWIHNGESCYHIFQIWKVWHHSKENCLKEGSMLLQIDSKEEMDFIIGSLRKAKESNDYWVGLTQDGLSKPWLWQDGSTPSPGLLPTDKSQSTNQFCGYLRNTALFSANCSNWKYFICEKYALRVSI</sequence>
<dbReference type="PANTHER" id="PTHR47727:SF1">
    <property type="entry name" value="C-TYPE LECTIN DOMAIN FAMILY 9 MEMBER A"/>
    <property type="match status" value="1"/>
</dbReference>
<keyword evidence="6" id="KW-0735">Signal-anchor</keyword>
<dbReference type="GO" id="GO:0006898">
    <property type="term" value="P:receptor-mediated endocytosis"/>
    <property type="evidence" value="ECO:0007669"/>
    <property type="project" value="Ensembl"/>
</dbReference>
<evidence type="ECO:0000256" key="2">
    <source>
        <dbReference type="ARBA" id="ARBA00011738"/>
    </source>
</evidence>
<name>A0A1U7TFS1_CARSF</name>
<keyword evidence="8 14" id="KW-0472">Membrane</keyword>
<dbReference type="Pfam" id="PF00059">
    <property type="entry name" value="Lectin_C"/>
    <property type="match status" value="1"/>
</dbReference>
<dbReference type="SMART" id="SM00034">
    <property type="entry name" value="CLECT"/>
    <property type="match status" value="1"/>
</dbReference>
<evidence type="ECO:0000256" key="14">
    <source>
        <dbReference type="SAM" id="Phobius"/>
    </source>
</evidence>
<dbReference type="CDD" id="cd03593">
    <property type="entry name" value="CLECT_NK_receptors_like"/>
    <property type="match status" value="1"/>
</dbReference>
<keyword evidence="9" id="KW-1015">Disulfide bond</keyword>
<dbReference type="Proteomes" id="UP000189704">
    <property type="component" value="Unplaced"/>
</dbReference>
<feature type="domain" description="C-type lectin" evidence="15">
    <location>
        <begin position="120"/>
        <end position="233"/>
    </location>
</feature>
<evidence type="ECO:0000256" key="11">
    <source>
        <dbReference type="ARBA" id="ARBA00023180"/>
    </source>
</evidence>
<evidence type="ECO:0000256" key="4">
    <source>
        <dbReference type="ARBA" id="ARBA00022692"/>
    </source>
</evidence>
<evidence type="ECO:0000256" key="3">
    <source>
        <dbReference type="ARBA" id="ARBA00022583"/>
    </source>
</evidence>
<dbReference type="GO" id="GO:0016020">
    <property type="term" value="C:membrane"/>
    <property type="evidence" value="ECO:0007669"/>
    <property type="project" value="UniProtKB-SubCell"/>
</dbReference>
<dbReference type="GO" id="GO:0001819">
    <property type="term" value="P:positive regulation of cytokine production"/>
    <property type="evidence" value="ECO:0007669"/>
    <property type="project" value="Ensembl"/>
</dbReference>
<dbReference type="STRING" id="1868482.ENSTSYP00000001729"/>
<evidence type="ECO:0000256" key="12">
    <source>
        <dbReference type="ARBA" id="ARBA00058175"/>
    </source>
</evidence>
<dbReference type="PROSITE" id="PS50041">
    <property type="entry name" value="C_TYPE_LECTIN_2"/>
    <property type="match status" value="1"/>
</dbReference>
<evidence type="ECO:0000259" key="15">
    <source>
        <dbReference type="PROSITE" id="PS50041"/>
    </source>
</evidence>
<dbReference type="SUPFAM" id="SSF56436">
    <property type="entry name" value="C-type lectin-like"/>
    <property type="match status" value="1"/>
</dbReference>
<dbReference type="OMA" id="WDSPAPN"/>
<dbReference type="GO" id="GO:0009986">
    <property type="term" value="C:cell surface"/>
    <property type="evidence" value="ECO:0007669"/>
    <property type="project" value="Ensembl"/>
</dbReference>
<dbReference type="AlphaFoldDB" id="A0A1U7TFS1"/>
<keyword evidence="4 14" id="KW-0812">Transmembrane</keyword>
<dbReference type="OrthoDB" id="6337382at2759"/>
<accession>A0A1U7TFS1</accession>
<keyword evidence="16" id="KW-1185">Reference proteome</keyword>